<evidence type="ECO:0000313" key="2">
    <source>
        <dbReference type="Proteomes" id="UP000593574"/>
    </source>
</evidence>
<keyword evidence="2" id="KW-1185">Reference proteome</keyword>
<sequence>MLAILLPPAGIYKKEGC</sequence>
<reference evidence="1 2" key="1">
    <citation type="journal article" date="2019" name="Genome Biol. Evol.">
        <title>Insights into the evolution of the New World diploid cottons (Gossypium, subgenus Houzingenia) based on genome sequencing.</title>
        <authorList>
            <person name="Grover C.E."/>
            <person name="Arick M.A. 2nd"/>
            <person name="Thrash A."/>
            <person name="Conover J.L."/>
            <person name="Sanders W.S."/>
            <person name="Peterson D.G."/>
            <person name="Frelichowski J.E."/>
            <person name="Scheffler J.A."/>
            <person name="Scheffler B.E."/>
            <person name="Wendel J.F."/>
        </authorList>
    </citation>
    <scope>NUCLEOTIDE SEQUENCE [LARGE SCALE GENOMIC DNA]</scope>
    <source>
        <strain evidence="1">4</strain>
        <tissue evidence="1">Leaf</tissue>
    </source>
</reference>
<dbReference type="AlphaFoldDB" id="A0A7J9A1B3"/>
<protein>
    <submittedName>
        <fullName evidence="1">Uncharacterized protein</fullName>
    </submittedName>
</protein>
<evidence type="ECO:0000313" key="1">
    <source>
        <dbReference type="EMBL" id="MBA0717836.1"/>
    </source>
</evidence>
<accession>A0A7J9A1B3</accession>
<dbReference type="Proteomes" id="UP000593574">
    <property type="component" value="Unassembled WGS sequence"/>
</dbReference>
<comment type="caution">
    <text evidence="1">The sequence shown here is derived from an EMBL/GenBank/DDBJ whole genome shotgun (WGS) entry which is preliminary data.</text>
</comment>
<organism evidence="1 2">
    <name type="scientific">Gossypium laxum</name>
    <dbReference type="NCBI Taxonomy" id="34288"/>
    <lineage>
        <taxon>Eukaryota</taxon>
        <taxon>Viridiplantae</taxon>
        <taxon>Streptophyta</taxon>
        <taxon>Embryophyta</taxon>
        <taxon>Tracheophyta</taxon>
        <taxon>Spermatophyta</taxon>
        <taxon>Magnoliopsida</taxon>
        <taxon>eudicotyledons</taxon>
        <taxon>Gunneridae</taxon>
        <taxon>Pentapetalae</taxon>
        <taxon>rosids</taxon>
        <taxon>malvids</taxon>
        <taxon>Malvales</taxon>
        <taxon>Malvaceae</taxon>
        <taxon>Malvoideae</taxon>
        <taxon>Gossypium</taxon>
    </lineage>
</organism>
<gene>
    <name evidence="1" type="ORF">Golax_005617</name>
</gene>
<feature type="non-terminal residue" evidence="1">
    <location>
        <position position="17"/>
    </location>
</feature>
<dbReference type="EMBL" id="JABEZV010000008">
    <property type="protein sequence ID" value="MBA0717836.1"/>
    <property type="molecule type" value="Genomic_DNA"/>
</dbReference>
<proteinExistence type="predicted"/>
<name>A0A7J9A1B3_9ROSI</name>